<keyword evidence="2" id="KW-1133">Transmembrane helix</keyword>
<evidence type="ECO:0000313" key="3">
    <source>
        <dbReference type="EMBL" id="GAA2129817.1"/>
    </source>
</evidence>
<comment type="caution">
    <text evidence="3">The sequence shown here is derived from an EMBL/GenBank/DDBJ whole genome shotgun (WGS) entry which is preliminary data.</text>
</comment>
<keyword evidence="2" id="KW-0812">Transmembrane</keyword>
<feature type="compositionally biased region" description="Basic and acidic residues" evidence="1">
    <location>
        <begin position="1"/>
        <end position="11"/>
    </location>
</feature>
<feature type="transmembrane region" description="Helical" evidence="2">
    <location>
        <begin position="102"/>
        <end position="122"/>
    </location>
</feature>
<protein>
    <submittedName>
        <fullName evidence="3">ABC transporter permease</fullName>
    </submittedName>
</protein>
<evidence type="ECO:0000256" key="2">
    <source>
        <dbReference type="SAM" id="Phobius"/>
    </source>
</evidence>
<gene>
    <name evidence="3" type="ORF">GCM10009843_31810</name>
</gene>
<dbReference type="EMBL" id="BAAAQQ010000013">
    <property type="protein sequence ID" value="GAA2129817.1"/>
    <property type="molecule type" value="Genomic_DNA"/>
</dbReference>
<feature type="transmembrane region" description="Helical" evidence="2">
    <location>
        <begin position="149"/>
        <end position="173"/>
    </location>
</feature>
<keyword evidence="2" id="KW-0472">Membrane</keyword>
<feature type="region of interest" description="Disordered" evidence="1">
    <location>
        <begin position="1"/>
        <end position="22"/>
    </location>
</feature>
<dbReference type="RefSeq" id="WP_344304783.1">
    <property type="nucleotide sequence ID" value="NZ_BAAAQQ010000013.1"/>
</dbReference>
<sequence length="311" mass="33127">MPDLPEPHPDSQAHPSSMTPAGRSVIHDLGYRPYTGPRLGEGAIARALVATGFKNAFGLGRSTKSKVLPFILLGMNLFPAVILVGALTLFGADELPIGYAQYASTTQVLLSIFVAAQAPVLFSRDLRHGSITLYLARPLRASTYALSRWFSLLLACLVFVFLPLLLMYVGALLGELDFSRQTREASMAALLGLMLALCITGIGGLLASWSTRRGFAIVGTIAVLLIGNGIVTAIQGIAQEELDDQRLGQVAGLFSPYSLYRGLAYAWGDANEPLTPPTNGGLEAAYAAVFVGLSVACLAGLVWRYRKLAGR</sequence>
<accession>A0ABP5KAX4</accession>
<organism evidence="3 4">
    <name type="scientific">Nocardioides bigeumensis</name>
    <dbReference type="NCBI Taxonomy" id="433657"/>
    <lineage>
        <taxon>Bacteria</taxon>
        <taxon>Bacillati</taxon>
        <taxon>Actinomycetota</taxon>
        <taxon>Actinomycetes</taxon>
        <taxon>Propionibacteriales</taxon>
        <taxon>Nocardioidaceae</taxon>
        <taxon>Nocardioides</taxon>
    </lineage>
</organism>
<reference evidence="4" key="1">
    <citation type="journal article" date="2019" name="Int. J. Syst. Evol. Microbiol.">
        <title>The Global Catalogue of Microorganisms (GCM) 10K type strain sequencing project: providing services to taxonomists for standard genome sequencing and annotation.</title>
        <authorList>
            <consortium name="The Broad Institute Genomics Platform"/>
            <consortium name="The Broad Institute Genome Sequencing Center for Infectious Disease"/>
            <person name="Wu L."/>
            <person name="Ma J."/>
        </authorList>
    </citation>
    <scope>NUCLEOTIDE SEQUENCE [LARGE SCALE GENOMIC DNA]</scope>
    <source>
        <strain evidence="4">JCM 16021</strain>
    </source>
</reference>
<name>A0ABP5KAX4_9ACTN</name>
<feature type="transmembrane region" description="Helical" evidence="2">
    <location>
        <begin position="284"/>
        <end position="303"/>
    </location>
</feature>
<feature type="transmembrane region" description="Helical" evidence="2">
    <location>
        <begin position="214"/>
        <end position="238"/>
    </location>
</feature>
<evidence type="ECO:0000256" key="1">
    <source>
        <dbReference type="SAM" id="MobiDB-lite"/>
    </source>
</evidence>
<feature type="transmembrane region" description="Helical" evidence="2">
    <location>
        <begin position="185"/>
        <end position="207"/>
    </location>
</feature>
<keyword evidence="4" id="KW-1185">Reference proteome</keyword>
<feature type="transmembrane region" description="Helical" evidence="2">
    <location>
        <begin position="67"/>
        <end position="90"/>
    </location>
</feature>
<proteinExistence type="predicted"/>
<dbReference type="Proteomes" id="UP001500575">
    <property type="component" value="Unassembled WGS sequence"/>
</dbReference>
<evidence type="ECO:0000313" key="4">
    <source>
        <dbReference type="Proteomes" id="UP001500575"/>
    </source>
</evidence>